<dbReference type="GO" id="GO:0046872">
    <property type="term" value="F:metal ion binding"/>
    <property type="evidence" value="ECO:0007669"/>
    <property type="project" value="UniProtKB-KW"/>
</dbReference>
<keyword evidence="4" id="KW-0540">Nuclease</keyword>
<keyword evidence="10" id="KW-0229">DNA integration</keyword>
<keyword evidence="6" id="KW-0064">Aspartyl protease</keyword>
<evidence type="ECO:0000256" key="8">
    <source>
        <dbReference type="ARBA" id="ARBA00022801"/>
    </source>
</evidence>
<keyword evidence="9" id="KW-0460">Magnesium</keyword>
<dbReference type="SUPFAM" id="SSF53098">
    <property type="entry name" value="Ribonuclease H-like"/>
    <property type="match status" value="1"/>
</dbReference>
<dbReference type="Pfam" id="PF17921">
    <property type="entry name" value="Integrase_H2C2"/>
    <property type="match status" value="1"/>
</dbReference>
<keyword evidence="3" id="KW-0548">Nucleotidyltransferase</keyword>
<dbReference type="FunFam" id="3.30.420.10:FF:000032">
    <property type="entry name" value="Retrovirus-related Pol polyprotein from transposon 297-like Protein"/>
    <property type="match status" value="1"/>
</dbReference>
<dbReference type="Gene3D" id="2.40.70.10">
    <property type="entry name" value="Acid Proteases"/>
    <property type="match status" value="1"/>
</dbReference>
<dbReference type="SUPFAM" id="SSF50630">
    <property type="entry name" value="Acid proteases"/>
    <property type="match status" value="1"/>
</dbReference>
<dbReference type="SUPFAM" id="SSF56672">
    <property type="entry name" value="DNA/RNA polymerases"/>
    <property type="match status" value="1"/>
</dbReference>
<dbReference type="AlphaFoldDB" id="A0A151R5M0"/>
<dbReference type="EMBL" id="KQ484081">
    <property type="protein sequence ID" value="KYP37665.1"/>
    <property type="molecule type" value="Genomic_DNA"/>
</dbReference>
<evidence type="ECO:0000313" key="18">
    <source>
        <dbReference type="Proteomes" id="UP000075243"/>
    </source>
</evidence>
<dbReference type="CDD" id="cd00303">
    <property type="entry name" value="retropepsin_like"/>
    <property type="match status" value="1"/>
</dbReference>
<dbReference type="Pfam" id="PF00665">
    <property type="entry name" value="rve"/>
    <property type="match status" value="1"/>
</dbReference>
<accession>A0A151R5M0</accession>
<keyword evidence="12" id="KW-0239">DNA-directed DNA polymerase</keyword>
<dbReference type="GO" id="GO:0015074">
    <property type="term" value="P:DNA integration"/>
    <property type="evidence" value="ECO:0007669"/>
    <property type="project" value="UniProtKB-KW"/>
</dbReference>
<dbReference type="GO" id="GO:0003677">
    <property type="term" value="F:DNA binding"/>
    <property type="evidence" value="ECO:0007669"/>
    <property type="project" value="UniProtKB-KW"/>
</dbReference>
<dbReference type="Pfam" id="PF24626">
    <property type="entry name" value="SH3_Tf2-1"/>
    <property type="match status" value="1"/>
</dbReference>
<gene>
    <name evidence="17" type="ORF">KK1_041123</name>
</gene>
<evidence type="ECO:0000313" key="17">
    <source>
        <dbReference type="EMBL" id="KYP37665.1"/>
    </source>
</evidence>
<dbReference type="Gene3D" id="1.10.340.70">
    <property type="match status" value="1"/>
</dbReference>
<protein>
    <submittedName>
        <fullName evidence="17">Transposon Ty3-I Gag-Pol polyprotein</fullName>
    </submittedName>
</protein>
<keyword evidence="8" id="KW-0378">Hydrolase</keyword>
<evidence type="ECO:0000256" key="4">
    <source>
        <dbReference type="ARBA" id="ARBA00022722"/>
    </source>
</evidence>
<dbReference type="InterPro" id="IPR050951">
    <property type="entry name" value="Retrovirus_Pol_polyprotein"/>
</dbReference>
<dbReference type="InterPro" id="IPR021109">
    <property type="entry name" value="Peptidase_aspartic_dom_sf"/>
</dbReference>
<dbReference type="PANTHER" id="PTHR37984">
    <property type="entry name" value="PROTEIN CBG26694"/>
    <property type="match status" value="1"/>
</dbReference>
<dbReference type="InterPro" id="IPR001584">
    <property type="entry name" value="Integrase_cat-core"/>
</dbReference>
<feature type="domain" description="Integrase catalytic" evidence="16">
    <location>
        <begin position="550"/>
        <end position="714"/>
    </location>
</feature>
<dbReference type="InterPro" id="IPR043128">
    <property type="entry name" value="Rev_trsase/Diguanyl_cyclase"/>
</dbReference>
<evidence type="ECO:0000256" key="1">
    <source>
        <dbReference type="ARBA" id="ARBA00022670"/>
    </source>
</evidence>
<keyword evidence="14" id="KW-0233">DNA recombination</keyword>
<dbReference type="PROSITE" id="PS50994">
    <property type="entry name" value="INTEGRASE"/>
    <property type="match status" value="1"/>
</dbReference>
<dbReference type="Gene3D" id="3.30.420.10">
    <property type="entry name" value="Ribonuclease H-like superfamily/Ribonuclease H"/>
    <property type="match status" value="1"/>
</dbReference>
<evidence type="ECO:0000256" key="5">
    <source>
        <dbReference type="ARBA" id="ARBA00022723"/>
    </source>
</evidence>
<dbReference type="GO" id="GO:0004190">
    <property type="term" value="F:aspartic-type endopeptidase activity"/>
    <property type="evidence" value="ECO:0007669"/>
    <property type="project" value="UniProtKB-KW"/>
</dbReference>
<evidence type="ECO:0000256" key="3">
    <source>
        <dbReference type="ARBA" id="ARBA00022695"/>
    </source>
</evidence>
<evidence type="ECO:0000256" key="13">
    <source>
        <dbReference type="ARBA" id="ARBA00023125"/>
    </source>
</evidence>
<dbReference type="InterPro" id="IPR000477">
    <property type="entry name" value="RT_dom"/>
</dbReference>
<evidence type="ECO:0000256" key="6">
    <source>
        <dbReference type="ARBA" id="ARBA00022750"/>
    </source>
</evidence>
<dbReference type="Pfam" id="PF13975">
    <property type="entry name" value="gag-asp_proteas"/>
    <property type="match status" value="1"/>
</dbReference>
<dbReference type="InterPro" id="IPR012337">
    <property type="entry name" value="RNaseH-like_sf"/>
</dbReference>
<evidence type="ECO:0000259" key="16">
    <source>
        <dbReference type="PROSITE" id="PS50994"/>
    </source>
</evidence>
<dbReference type="GO" id="GO:0003887">
    <property type="term" value="F:DNA-directed DNA polymerase activity"/>
    <property type="evidence" value="ECO:0007669"/>
    <property type="project" value="UniProtKB-KW"/>
</dbReference>
<keyword evidence="2" id="KW-0808">Transferase</keyword>
<dbReference type="InterPro" id="IPR056924">
    <property type="entry name" value="SH3_Tf2-1"/>
</dbReference>
<reference evidence="17" key="1">
    <citation type="journal article" date="2012" name="Nat. Biotechnol.">
        <title>Draft genome sequence of pigeonpea (Cajanus cajan), an orphan legume crop of resource-poor farmers.</title>
        <authorList>
            <person name="Varshney R.K."/>
            <person name="Chen W."/>
            <person name="Li Y."/>
            <person name="Bharti A.K."/>
            <person name="Saxena R.K."/>
            <person name="Schlueter J.A."/>
            <person name="Donoghue M.T."/>
            <person name="Azam S."/>
            <person name="Fan G."/>
            <person name="Whaley A.M."/>
            <person name="Farmer A.D."/>
            <person name="Sheridan J."/>
            <person name="Iwata A."/>
            <person name="Tuteja R."/>
            <person name="Penmetsa R.V."/>
            <person name="Wu W."/>
            <person name="Upadhyaya H.D."/>
            <person name="Yang S.P."/>
            <person name="Shah T."/>
            <person name="Saxena K.B."/>
            <person name="Michael T."/>
            <person name="McCombie W.R."/>
            <person name="Yang B."/>
            <person name="Zhang G."/>
            <person name="Yang H."/>
            <person name="Wang J."/>
            <person name="Spillane C."/>
            <person name="Cook D.R."/>
            <person name="May G.D."/>
            <person name="Xu X."/>
            <person name="Jackson S.A."/>
        </authorList>
    </citation>
    <scope>NUCLEOTIDE SEQUENCE [LARGE SCALE GENOMIC DNA]</scope>
</reference>
<name>A0A151R5M0_CAJCA</name>
<dbReference type="CDD" id="cd01647">
    <property type="entry name" value="RT_LTR"/>
    <property type="match status" value="1"/>
</dbReference>
<dbReference type="Gene3D" id="3.10.20.370">
    <property type="match status" value="1"/>
</dbReference>
<dbReference type="FunFam" id="3.30.70.270:FF:000020">
    <property type="entry name" value="Transposon Tf2-6 polyprotein-like Protein"/>
    <property type="match status" value="1"/>
</dbReference>
<dbReference type="Gramene" id="C.cajan_40196.t">
    <property type="protein sequence ID" value="C.cajan_40196.t"/>
    <property type="gene ID" value="C.cajan_40196"/>
</dbReference>
<keyword evidence="7" id="KW-0255">Endonuclease</keyword>
<keyword evidence="18" id="KW-1185">Reference proteome</keyword>
<evidence type="ECO:0000256" key="12">
    <source>
        <dbReference type="ARBA" id="ARBA00022932"/>
    </source>
</evidence>
<dbReference type="InterPro" id="IPR043502">
    <property type="entry name" value="DNA/RNA_pol_sf"/>
</dbReference>
<dbReference type="SUPFAM" id="SSF54160">
    <property type="entry name" value="Chromo domain-like"/>
    <property type="match status" value="1"/>
</dbReference>
<organism evidence="17 18">
    <name type="scientific">Cajanus cajan</name>
    <name type="common">Pigeon pea</name>
    <name type="synonym">Cajanus indicus</name>
    <dbReference type="NCBI Taxonomy" id="3821"/>
    <lineage>
        <taxon>Eukaryota</taxon>
        <taxon>Viridiplantae</taxon>
        <taxon>Streptophyta</taxon>
        <taxon>Embryophyta</taxon>
        <taxon>Tracheophyta</taxon>
        <taxon>Spermatophyta</taxon>
        <taxon>Magnoliopsida</taxon>
        <taxon>eudicotyledons</taxon>
        <taxon>Gunneridae</taxon>
        <taxon>Pentapetalae</taxon>
        <taxon>rosids</taxon>
        <taxon>fabids</taxon>
        <taxon>Fabales</taxon>
        <taxon>Fabaceae</taxon>
        <taxon>Papilionoideae</taxon>
        <taxon>50 kb inversion clade</taxon>
        <taxon>NPAAA clade</taxon>
        <taxon>indigoferoid/millettioid clade</taxon>
        <taxon>Phaseoleae</taxon>
        <taxon>Cajanus</taxon>
    </lineage>
</organism>
<dbReference type="GO" id="GO:0006508">
    <property type="term" value="P:proteolysis"/>
    <property type="evidence" value="ECO:0007669"/>
    <property type="project" value="UniProtKB-KW"/>
</dbReference>
<dbReference type="PANTHER" id="PTHR37984:SF5">
    <property type="entry name" value="PROTEIN NYNRIN-LIKE"/>
    <property type="match status" value="1"/>
</dbReference>
<dbReference type="InterPro" id="IPR041577">
    <property type="entry name" value="RT_RNaseH_2"/>
</dbReference>
<dbReference type="GO" id="GO:0004519">
    <property type="term" value="F:endonuclease activity"/>
    <property type="evidence" value="ECO:0007669"/>
    <property type="project" value="UniProtKB-KW"/>
</dbReference>
<sequence length="976" mass="110716">MRFQGSIQGVSIQILLDSGSYDNFLQPQLANYLKLPVEPISSFQVMVGNGNSLTVEGLIQELKVSVQGHTLTLPVYLLPVSGADLVLGASWLATLGPHISDYSALTLKFYLNGEFITLHGDNSKLPTPAQFHHIRRMSHTHAIAESRILHNYRSVFDKPSGLPPDRSHNHQIPLLPDTNLVKVRPYQIPLLPGTNPVKVRPYRYPHSQKEQIENMVAEMLKDGIISPSNSPFSSPILLVKKKDGTWRFCIDYRALNTITVKDHFPIPTVDELIDELCGAQYFSKLDLRSGYHQILVAPEDRFKTVKQLRGFLGLTGYYRRFIKGYASIAAPLTNLLKKANFHWDSQATLAFDNLKKALTEAPVLALLDFSKPFILETDASGIGIGAVLSQSQHPLAFFSKKLSPQMQKQSAYTREFHAITTAIAKFRHYLIGHKFVIRTDQKSLKCLMEQPIHTPEQQAWLHKFLGYDFTIEYKPGKENLVADALSRSYFMAFSQPQWDFIANLGIARTLARVSSQFYWPGMHQDIKSYVQQCLIYQQAKSSTTLPAGLLQPLPIPQQIWDDLAMDFIVGLPPSYGFTVIMVVIDRLSKYAHFCQLKADYSSKQVAEVFMKSIVRLHGIPKSIVSDRDRVFTSNFWQQLCKLSGTTLAMSTAYHPQSDGQSEALNRCLEMYLRCFTVDDPKSWSKMLPWAEYWYNTSFHTSIGMTPFKAVYGRDPPTLPKYVKDDTEPPSLQEILLHRDQTILCLKQNLMKAQNLMKKYADQKRVHVEFQVGDLVFVKLQPYRQHSVALRKNQKLGLRYFGPFPVMQRIGLVAYKLALPPTAKIHPVFHVSLLKPCKGEHQQQYLPLPFLTNEFGPVIQPLKVLQSRVILRENQHIPQVLVQWEGLDISQVTWEDALTLQSEYPNFNLEDKVVVHGGSNVMNGAGSEHVGNVGYSGHLAKREENKCNCKSGRKRIVNSALKDSYGGSRDYKREIAK</sequence>
<keyword evidence="1" id="KW-0645">Protease</keyword>
<evidence type="ECO:0000256" key="11">
    <source>
        <dbReference type="ARBA" id="ARBA00022918"/>
    </source>
</evidence>
<keyword evidence="13" id="KW-0238">DNA-binding</keyword>
<dbReference type="Proteomes" id="UP000075243">
    <property type="component" value="Unassembled WGS sequence"/>
</dbReference>
<evidence type="ECO:0000256" key="15">
    <source>
        <dbReference type="ARBA" id="ARBA00023268"/>
    </source>
</evidence>
<evidence type="ECO:0000256" key="14">
    <source>
        <dbReference type="ARBA" id="ARBA00023172"/>
    </source>
</evidence>
<dbReference type="Gene3D" id="3.30.70.270">
    <property type="match status" value="1"/>
</dbReference>
<evidence type="ECO:0000256" key="2">
    <source>
        <dbReference type="ARBA" id="ARBA00022679"/>
    </source>
</evidence>
<dbReference type="GO" id="GO:0006310">
    <property type="term" value="P:DNA recombination"/>
    <property type="evidence" value="ECO:0007669"/>
    <property type="project" value="UniProtKB-KW"/>
</dbReference>
<dbReference type="Pfam" id="PF17919">
    <property type="entry name" value="RT_RNaseH_2"/>
    <property type="match status" value="1"/>
</dbReference>
<dbReference type="InterPro" id="IPR036397">
    <property type="entry name" value="RNaseH_sf"/>
</dbReference>
<keyword evidence="5" id="KW-0479">Metal-binding</keyword>
<dbReference type="InterPro" id="IPR041588">
    <property type="entry name" value="Integrase_H2C2"/>
</dbReference>
<dbReference type="CDD" id="cd09274">
    <property type="entry name" value="RNase_HI_RT_Ty3"/>
    <property type="match status" value="1"/>
</dbReference>
<dbReference type="FunFam" id="3.10.20.370:FF:000001">
    <property type="entry name" value="Retrovirus-related Pol polyprotein from transposon 17.6-like protein"/>
    <property type="match status" value="1"/>
</dbReference>
<evidence type="ECO:0000256" key="7">
    <source>
        <dbReference type="ARBA" id="ARBA00022759"/>
    </source>
</evidence>
<keyword evidence="15" id="KW-0511">Multifunctional enzyme</keyword>
<proteinExistence type="predicted"/>
<evidence type="ECO:0000256" key="9">
    <source>
        <dbReference type="ARBA" id="ARBA00022842"/>
    </source>
</evidence>
<keyword evidence="11" id="KW-0695">RNA-directed DNA polymerase</keyword>
<dbReference type="InterPro" id="IPR016197">
    <property type="entry name" value="Chromo-like_dom_sf"/>
</dbReference>
<dbReference type="Pfam" id="PF00078">
    <property type="entry name" value="RVT_1"/>
    <property type="match status" value="1"/>
</dbReference>
<evidence type="ECO:0000256" key="10">
    <source>
        <dbReference type="ARBA" id="ARBA00022908"/>
    </source>
</evidence>
<dbReference type="Gene3D" id="3.10.10.10">
    <property type="entry name" value="HIV Type 1 Reverse Transcriptase, subunit A, domain 1"/>
    <property type="match status" value="1"/>
</dbReference>
<dbReference type="GO" id="GO:0003964">
    <property type="term" value="F:RNA-directed DNA polymerase activity"/>
    <property type="evidence" value="ECO:0007669"/>
    <property type="project" value="UniProtKB-KW"/>
</dbReference>